<accession>A0A096VKG9</accession>
<dbReference type="EMBL" id="KC310802">
    <property type="protein sequence ID" value="AGK86547.1"/>
    <property type="molecule type" value="Genomic_DNA"/>
</dbReference>
<gene>
    <name evidence="1" type="ORF">S-CBP1_0042</name>
</gene>
<keyword evidence="2" id="KW-1185">Reference proteome</keyword>
<dbReference type="RefSeq" id="YP_009103202.1">
    <property type="nucleotide sequence ID" value="NC_025456.1"/>
</dbReference>
<dbReference type="KEGG" id="vg:22112122"/>
<organism evidence="1 2">
    <name type="scientific">Synechococcus phage S-CBP1</name>
    <dbReference type="NCBI Taxonomy" id="1273711"/>
    <lineage>
        <taxon>Viruses</taxon>
        <taxon>Duplodnaviria</taxon>
        <taxon>Heunggongvirae</taxon>
        <taxon>Uroviricota</taxon>
        <taxon>Caudoviricetes</taxon>
        <taxon>Autographivirales</taxon>
        <taxon>Sechaudvirinae</taxon>
        <taxon>Angmobvirus</taxon>
        <taxon>Angmobvirus SCBP1</taxon>
    </lineage>
</organism>
<dbReference type="InterPro" id="IPR024345">
    <property type="entry name" value="DNA_matur_Phage_T7-like"/>
</dbReference>
<dbReference type="OrthoDB" id="23633at10239"/>
<evidence type="ECO:0000313" key="1">
    <source>
        <dbReference type="EMBL" id="AGK86547.1"/>
    </source>
</evidence>
<dbReference type="Proteomes" id="UP000030045">
    <property type="component" value="Segment"/>
</dbReference>
<sequence length="83" mass="9141">MAKNKATEDMFNELHNMVTQELLNRIKSGEASTADLKAACDWLAKNDISGVAYDGNPLEKLATVLPKVDPDLVQKRLYGKVHG</sequence>
<dbReference type="Pfam" id="PF11123">
    <property type="entry name" value="DNA_Packaging_2"/>
    <property type="match status" value="1"/>
</dbReference>
<proteinExistence type="predicted"/>
<evidence type="ECO:0000313" key="2">
    <source>
        <dbReference type="Proteomes" id="UP000030045"/>
    </source>
</evidence>
<evidence type="ECO:0008006" key="3">
    <source>
        <dbReference type="Google" id="ProtNLM"/>
    </source>
</evidence>
<dbReference type="GeneID" id="22112122"/>
<protein>
    <recommendedName>
        <fullName evidence="3">Gp49</fullName>
    </recommendedName>
</protein>
<reference evidence="1 2" key="2">
    <citation type="journal article" date="2015" name="PLoS ONE">
        <title>Comparative Genomic and Phylogenomic Analyses Reveal a Conserved Core Genome Shared by Estuarine and Oceanic Cyanopodoviruses.</title>
        <authorList>
            <person name="Huang S."/>
            <person name="Zhang S."/>
            <person name="Jiao N."/>
            <person name="Chen F."/>
        </authorList>
    </citation>
    <scope>NUCLEOTIDE SEQUENCE [LARGE SCALE GENOMIC DNA]</scope>
</reference>
<reference evidence="2" key="1">
    <citation type="submission" date="2012-12" db="EMBL/GenBank/DDBJ databases">
        <title>Genomics of marine cyanopodoviruses.</title>
        <authorList>
            <person name="Huang S."/>
            <person name="Chen F."/>
        </authorList>
    </citation>
    <scope>NUCLEOTIDE SEQUENCE [LARGE SCALE GENOMIC DNA]</scope>
</reference>
<name>A0A096VKG9_9CAUD</name>